<dbReference type="SUPFAM" id="SSF48371">
    <property type="entry name" value="ARM repeat"/>
    <property type="match status" value="1"/>
</dbReference>
<dbReference type="Pfam" id="PF01602">
    <property type="entry name" value="Adaptin_N"/>
    <property type="match status" value="1"/>
</dbReference>
<dbReference type="GeneTree" id="ENSGT00950000182838"/>
<evidence type="ECO:0000256" key="2">
    <source>
        <dbReference type="ARBA" id="ARBA00006613"/>
    </source>
</evidence>
<evidence type="ECO:0000256" key="1">
    <source>
        <dbReference type="ARBA" id="ARBA00004184"/>
    </source>
</evidence>
<comment type="subcellular location">
    <subcellularLocation>
        <location evidence="1">Endomembrane system</location>
        <topology evidence="1">Peripheral membrane protein</topology>
    </subcellularLocation>
</comment>
<dbReference type="InterPro" id="IPR016024">
    <property type="entry name" value="ARM-type_fold"/>
</dbReference>
<evidence type="ECO:0000256" key="4">
    <source>
        <dbReference type="ARBA" id="ARBA00022927"/>
    </source>
</evidence>
<organism evidence="7 8">
    <name type="scientific">Eptatretus burgeri</name>
    <name type="common">Inshore hagfish</name>
    <dbReference type="NCBI Taxonomy" id="7764"/>
    <lineage>
        <taxon>Eukaryota</taxon>
        <taxon>Metazoa</taxon>
        <taxon>Chordata</taxon>
        <taxon>Craniata</taxon>
        <taxon>Vertebrata</taxon>
        <taxon>Cyclostomata</taxon>
        <taxon>Myxini</taxon>
        <taxon>Myxiniformes</taxon>
        <taxon>Myxinidae</taxon>
        <taxon>Eptatretinae</taxon>
        <taxon>Eptatretus</taxon>
    </lineage>
</organism>
<dbReference type="GO" id="GO:0016192">
    <property type="term" value="P:vesicle-mediated transport"/>
    <property type="evidence" value="ECO:0007669"/>
    <property type="project" value="InterPro"/>
</dbReference>
<dbReference type="InterPro" id="IPR050840">
    <property type="entry name" value="Adaptor_Complx_Large_Subunit"/>
</dbReference>
<dbReference type="InterPro" id="IPR011989">
    <property type="entry name" value="ARM-like"/>
</dbReference>
<dbReference type="Proteomes" id="UP000694388">
    <property type="component" value="Unplaced"/>
</dbReference>
<evidence type="ECO:0000313" key="7">
    <source>
        <dbReference type="Ensembl" id="ENSEBUP00000024900.1"/>
    </source>
</evidence>
<dbReference type="AlphaFoldDB" id="A0A8C4R628"/>
<keyword evidence="4" id="KW-0653">Protein transport</keyword>
<reference evidence="7" key="1">
    <citation type="submission" date="2025-08" db="UniProtKB">
        <authorList>
            <consortium name="Ensembl"/>
        </authorList>
    </citation>
    <scope>IDENTIFICATION</scope>
</reference>
<dbReference type="InterPro" id="IPR002553">
    <property type="entry name" value="Clathrin/coatomer_adapt-like_N"/>
</dbReference>
<dbReference type="GO" id="GO:0012505">
    <property type="term" value="C:endomembrane system"/>
    <property type="evidence" value="ECO:0007669"/>
    <property type="project" value="UniProtKB-SubCell"/>
</dbReference>
<evidence type="ECO:0000256" key="3">
    <source>
        <dbReference type="ARBA" id="ARBA00022448"/>
    </source>
</evidence>
<accession>A0A8C4R628</accession>
<keyword evidence="3" id="KW-0813">Transport</keyword>
<comment type="similarity">
    <text evidence="2">Belongs to the adaptor complexes large subunit family.</text>
</comment>
<keyword evidence="8" id="KW-1185">Reference proteome</keyword>
<dbReference type="Ensembl" id="ENSEBUT00000025476.1">
    <property type="protein sequence ID" value="ENSEBUP00000024900.1"/>
    <property type="gene ID" value="ENSEBUG00000015377.1"/>
</dbReference>
<feature type="domain" description="Clathrin/coatomer adaptor adaptin-like N-terminal" evidence="6">
    <location>
        <begin position="25"/>
        <end position="125"/>
    </location>
</feature>
<evidence type="ECO:0000259" key="6">
    <source>
        <dbReference type="Pfam" id="PF01602"/>
    </source>
</evidence>
<evidence type="ECO:0000256" key="5">
    <source>
        <dbReference type="ARBA" id="ARBA00023136"/>
    </source>
</evidence>
<protein>
    <recommendedName>
        <fullName evidence="6">Clathrin/coatomer adaptor adaptin-like N-terminal domain-containing protein</fullName>
    </recommendedName>
</protein>
<dbReference type="GO" id="GO:0030117">
    <property type="term" value="C:membrane coat"/>
    <property type="evidence" value="ECO:0007669"/>
    <property type="project" value="InterPro"/>
</dbReference>
<reference evidence="7" key="2">
    <citation type="submission" date="2025-09" db="UniProtKB">
        <authorList>
            <consortium name="Ensembl"/>
        </authorList>
    </citation>
    <scope>IDENTIFICATION</scope>
</reference>
<sequence length="268" mass="29946">DCRCYKYELLTLHTVAWVPQDVASECLVRLIHCSTLGYPIGFCTIHALTLAQRGTSWHKRLGYLACSLLLHENHELLLLLVNTLMKDLQNGGPLEMGMALTVAGQLTPPHAVSSILPIVIDKLAHSRWASKTPNRDVFIRAFSDRDPSVMAASLPAFLHLAKVDWCRPLVPALVGVLRQVIEGRLHGDFSFHGVPSPWLQISLLRLFSLLGKGDHEASHQIYEVLGECMERARSKQMAAWGMLNLAWPHLLSPGLALWISFETILRKL</sequence>
<name>A0A8C4R628_EPTBU</name>
<dbReference type="Gene3D" id="1.25.10.10">
    <property type="entry name" value="Leucine-rich Repeat Variant"/>
    <property type="match status" value="1"/>
</dbReference>
<proteinExistence type="inferred from homology"/>
<dbReference type="GO" id="GO:0006886">
    <property type="term" value="P:intracellular protein transport"/>
    <property type="evidence" value="ECO:0007669"/>
    <property type="project" value="InterPro"/>
</dbReference>
<evidence type="ECO:0000313" key="8">
    <source>
        <dbReference type="Proteomes" id="UP000694388"/>
    </source>
</evidence>
<keyword evidence="5" id="KW-0472">Membrane</keyword>
<dbReference type="PANTHER" id="PTHR22780">
    <property type="entry name" value="ADAPTIN, ALPHA/GAMMA/EPSILON"/>
    <property type="match status" value="1"/>
</dbReference>